<dbReference type="HOGENOM" id="CLU_1423976_0_0_1"/>
<gene>
    <name evidence="2" type="ORF">GUITHDRAFT_153667</name>
</gene>
<accession>L1J0T6</accession>
<protein>
    <submittedName>
        <fullName evidence="2 3">Uncharacterized protein</fullName>
    </submittedName>
</protein>
<reference evidence="2 4" key="1">
    <citation type="journal article" date="2012" name="Nature">
        <title>Algal genomes reveal evolutionary mosaicism and the fate of nucleomorphs.</title>
        <authorList>
            <consortium name="DOE Joint Genome Institute"/>
            <person name="Curtis B.A."/>
            <person name="Tanifuji G."/>
            <person name="Burki F."/>
            <person name="Gruber A."/>
            <person name="Irimia M."/>
            <person name="Maruyama S."/>
            <person name="Arias M.C."/>
            <person name="Ball S.G."/>
            <person name="Gile G.H."/>
            <person name="Hirakawa Y."/>
            <person name="Hopkins J.F."/>
            <person name="Kuo A."/>
            <person name="Rensing S.A."/>
            <person name="Schmutz J."/>
            <person name="Symeonidi A."/>
            <person name="Elias M."/>
            <person name="Eveleigh R.J."/>
            <person name="Herman E.K."/>
            <person name="Klute M.J."/>
            <person name="Nakayama T."/>
            <person name="Obornik M."/>
            <person name="Reyes-Prieto A."/>
            <person name="Armbrust E.V."/>
            <person name="Aves S.J."/>
            <person name="Beiko R.G."/>
            <person name="Coutinho P."/>
            <person name="Dacks J.B."/>
            <person name="Durnford D.G."/>
            <person name="Fast N.M."/>
            <person name="Green B.R."/>
            <person name="Grisdale C.J."/>
            <person name="Hempel F."/>
            <person name="Henrissat B."/>
            <person name="Hoppner M.P."/>
            <person name="Ishida K."/>
            <person name="Kim E."/>
            <person name="Koreny L."/>
            <person name="Kroth P.G."/>
            <person name="Liu Y."/>
            <person name="Malik S.B."/>
            <person name="Maier U.G."/>
            <person name="McRose D."/>
            <person name="Mock T."/>
            <person name="Neilson J.A."/>
            <person name="Onodera N.T."/>
            <person name="Poole A.M."/>
            <person name="Pritham E.J."/>
            <person name="Richards T.A."/>
            <person name="Rocap G."/>
            <person name="Roy S.W."/>
            <person name="Sarai C."/>
            <person name="Schaack S."/>
            <person name="Shirato S."/>
            <person name="Slamovits C.H."/>
            <person name="Spencer D.F."/>
            <person name="Suzuki S."/>
            <person name="Worden A.Z."/>
            <person name="Zauner S."/>
            <person name="Barry K."/>
            <person name="Bell C."/>
            <person name="Bharti A.K."/>
            <person name="Crow J.A."/>
            <person name="Grimwood J."/>
            <person name="Kramer R."/>
            <person name="Lindquist E."/>
            <person name="Lucas S."/>
            <person name="Salamov A."/>
            <person name="McFadden G.I."/>
            <person name="Lane C.E."/>
            <person name="Keeling P.J."/>
            <person name="Gray M.W."/>
            <person name="Grigoriev I.V."/>
            <person name="Archibald J.M."/>
        </authorList>
    </citation>
    <scope>NUCLEOTIDE SEQUENCE</scope>
    <source>
        <strain evidence="2 4">CCMP2712</strain>
    </source>
</reference>
<name>L1J0T6_GUITC</name>
<dbReference type="EnsemblProtists" id="EKX42126">
    <property type="protein sequence ID" value="EKX42126"/>
    <property type="gene ID" value="GUITHDRAFT_153667"/>
</dbReference>
<evidence type="ECO:0000313" key="3">
    <source>
        <dbReference type="EnsemblProtists" id="EKX42126"/>
    </source>
</evidence>
<dbReference type="RefSeq" id="XP_005829106.1">
    <property type="nucleotide sequence ID" value="XM_005829049.1"/>
</dbReference>
<feature type="transmembrane region" description="Helical" evidence="1">
    <location>
        <begin position="100"/>
        <end position="118"/>
    </location>
</feature>
<proteinExistence type="predicted"/>
<dbReference type="GeneID" id="17298659"/>
<dbReference type="KEGG" id="gtt:GUITHDRAFT_153667"/>
<keyword evidence="1" id="KW-0472">Membrane</keyword>
<keyword evidence="4" id="KW-1185">Reference proteome</keyword>
<organism evidence="2">
    <name type="scientific">Guillardia theta (strain CCMP2712)</name>
    <name type="common">Cryptophyte</name>
    <dbReference type="NCBI Taxonomy" id="905079"/>
    <lineage>
        <taxon>Eukaryota</taxon>
        <taxon>Cryptophyceae</taxon>
        <taxon>Pyrenomonadales</taxon>
        <taxon>Geminigeraceae</taxon>
        <taxon>Guillardia</taxon>
    </lineage>
</organism>
<dbReference type="EMBL" id="JH993019">
    <property type="protein sequence ID" value="EKX42126.1"/>
    <property type="molecule type" value="Genomic_DNA"/>
</dbReference>
<evidence type="ECO:0000313" key="2">
    <source>
        <dbReference type="EMBL" id="EKX42126.1"/>
    </source>
</evidence>
<sequence length="191" mass="21483">MANERVGLGLQCKLLERRDWSEACTRNRHQETDDADLSGKPDWERIYDLAVCKPLLPFRILKRYHELQHADHFYAWHGHVKEQRNVDNTASNYNNLIMKAAGALLIVTVWIILLPRIYDLSPSCASLQSDVSSQCSYTLADPTCFGTLDSVASTCKLTGSCIGTFIGWTRGFLMVVMNALLPLPAQHGTEQ</sequence>
<keyword evidence="1" id="KW-0812">Transmembrane</keyword>
<keyword evidence="1" id="KW-1133">Transmembrane helix</keyword>
<reference evidence="4" key="2">
    <citation type="submission" date="2012-11" db="EMBL/GenBank/DDBJ databases">
        <authorList>
            <person name="Kuo A."/>
            <person name="Curtis B.A."/>
            <person name="Tanifuji G."/>
            <person name="Burki F."/>
            <person name="Gruber A."/>
            <person name="Irimia M."/>
            <person name="Maruyama S."/>
            <person name="Arias M.C."/>
            <person name="Ball S.G."/>
            <person name="Gile G.H."/>
            <person name="Hirakawa Y."/>
            <person name="Hopkins J.F."/>
            <person name="Rensing S.A."/>
            <person name="Schmutz J."/>
            <person name="Symeonidi A."/>
            <person name="Elias M."/>
            <person name="Eveleigh R.J."/>
            <person name="Herman E.K."/>
            <person name="Klute M.J."/>
            <person name="Nakayama T."/>
            <person name="Obornik M."/>
            <person name="Reyes-Prieto A."/>
            <person name="Armbrust E.V."/>
            <person name="Aves S.J."/>
            <person name="Beiko R.G."/>
            <person name="Coutinho P."/>
            <person name="Dacks J.B."/>
            <person name="Durnford D.G."/>
            <person name="Fast N.M."/>
            <person name="Green B.R."/>
            <person name="Grisdale C."/>
            <person name="Hempe F."/>
            <person name="Henrissat B."/>
            <person name="Hoppner M.P."/>
            <person name="Ishida K.-I."/>
            <person name="Kim E."/>
            <person name="Koreny L."/>
            <person name="Kroth P.G."/>
            <person name="Liu Y."/>
            <person name="Malik S.-B."/>
            <person name="Maier U.G."/>
            <person name="McRose D."/>
            <person name="Mock T."/>
            <person name="Neilson J.A."/>
            <person name="Onodera N.T."/>
            <person name="Poole A.M."/>
            <person name="Pritham E.J."/>
            <person name="Richards T.A."/>
            <person name="Rocap G."/>
            <person name="Roy S.W."/>
            <person name="Sarai C."/>
            <person name="Schaack S."/>
            <person name="Shirato S."/>
            <person name="Slamovits C.H."/>
            <person name="Spencer D.F."/>
            <person name="Suzuki S."/>
            <person name="Worden A.Z."/>
            <person name="Zauner S."/>
            <person name="Barry K."/>
            <person name="Bell C."/>
            <person name="Bharti A.K."/>
            <person name="Crow J.A."/>
            <person name="Grimwood J."/>
            <person name="Kramer R."/>
            <person name="Lindquist E."/>
            <person name="Lucas S."/>
            <person name="Salamov A."/>
            <person name="McFadden G.I."/>
            <person name="Lane C.E."/>
            <person name="Keeling P.J."/>
            <person name="Gray M.W."/>
            <person name="Grigoriev I.V."/>
            <person name="Archibald J.M."/>
        </authorList>
    </citation>
    <scope>NUCLEOTIDE SEQUENCE</scope>
    <source>
        <strain evidence="4">CCMP2712</strain>
    </source>
</reference>
<dbReference type="AlphaFoldDB" id="L1J0T6"/>
<evidence type="ECO:0000256" key="1">
    <source>
        <dbReference type="SAM" id="Phobius"/>
    </source>
</evidence>
<dbReference type="Proteomes" id="UP000011087">
    <property type="component" value="Unassembled WGS sequence"/>
</dbReference>
<reference evidence="3" key="3">
    <citation type="submission" date="2016-03" db="UniProtKB">
        <authorList>
            <consortium name="EnsemblProtists"/>
        </authorList>
    </citation>
    <scope>IDENTIFICATION</scope>
</reference>
<dbReference type="PaxDb" id="55529-EKX42126"/>
<evidence type="ECO:0000313" key="4">
    <source>
        <dbReference type="Proteomes" id="UP000011087"/>
    </source>
</evidence>